<feature type="transmembrane region" description="Helical" evidence="1">
    <location>
        <begin position="238"/>
        <end position="256"/>
    </location>
</feature>
<feature type="transmembrane region" description="Helical" evidence="1">
    <location>
        <begin position="160"/>
        <end position="181"/>
    </location>
</feature>
<gene>
    <name evidence="2" type="ORF">JY500_06415</name>
</gene>
<feature type="transmembrane region" description="Helical" evidence="1">
    <location>
        <begin position="106"/>
        <end position="123"/>
    </location>
</feature>
<accession>A0ABX7M953</accession>
<dbReference type="EMBL" id="CP071060">
    <property type="protein sequence ID" value="QSI78261.1"/>
    <property type="molecule type" value="Genomic_DNA"/>
</dbReference>
<protein>
    <submittedName>
        <fullName evidence="2">Uncharacterized protein</fullName>
    </submittedName>
</protein>
<feature type="transmembrane region" description="Helical" evidence="1">
    <location>
        <begin position="129"/>
        <end position="148"/>
    </location>
</feature>
<reference evidence="2 3" key="1">
    <citation type="submission" date="2021-02" db="EMBL/GenBank/DDBJ databases">
        <title>Niveibacterium changnyeongensis HC41.</title>
        <authorList>
            <person name="Kang M."/>
        </authorList>
    </citation>
    <scope>NUCLEOTIDE SEQUENCE [LARGE SCALE GENOMIC DNA]</scope>
    <source>
        <strain evidence="2 3">HC41</strain>
    </source>
</reference>
<evidence type="ECO:0000313" key="2">
    <source>
        <dbReference type="EMBL" id="QSI78261.1"/>
    </source>
</evidence>
<feature type="transmembrane region" description="Helical" evidence="1">
    <location>
        <begin position="77"/>
        <end position="97"/>
    </location>
</feature>
<feature type="transmembrane region" description="Helical" evidence="1">
    <location>
        <begin position="49"/>
        <end position="71"/>
    </location>
</feature>
<keyword evidence="1" id="KW-0472">Membrane</keyword>
<evidence type="ECO:0000256" key="1">
    <source>
        <dbReference type="SAM" id="Phobius"/>
    </source>
</evidence>
<sequence>MPLAAVSGLLAVWQPATLYLAALAVFGLPHVLWEMAWVWRLWRDRVPRFVWCGLLAALLLQAASRLALWLGRIDAPTAAACDAATLALALLATLGVARRLPAGHRVVFVVAALSLPVALVAVADTPQVFGVLAVLAIAHNFTPVGLAPPSACIGAWPARGVLLALFSAPILLFVVLAFAGAPSASGATRPAEFGWIQQHAPQWVDALLPALVWAQCLHYLSVIHLMPRAIGSTWRGMPLRPLALAASILLLAYFIVDYPAARGLYAVAAGMHAWLEWPLILLAVAGLASREPDDRALAAS</sequence>
<keyword evidence="1" id="KW-1133">Transmembrane helix</keyword>
<keyword evidence="1" id="KW-0812">Transmembrane</keyword>
<keyword evidence="3" id="KW-1185">Reference proteome</keyword>
<feature type="transmembrane region" description="Helical" evidence="1">
    <location>
        <begin position="206"/>
        <end position="226"/>
    </location>
</feature>
<evidence type="ECO:0000313" key="3">
    <source>
        <dbReference type="Proteomes" id="UP000663570"/>
    </source>
</evidence>
<name>A0ABX7M953_9RHOO</name>
<dbReference type="Proteomes" id="UP000663570">
    <property type="component" value="Chromosome"/>
</dbReference>
<feature type="transmembrane region" description="Helical" evidence="1">
    <location>
        <begin position="262"/>
        <end position="288"/>
    </location>
</feature>
<proteinExistence type="predicted"/>
<feature type="transmembrane region" description="Helical" evidence="1">
    <location>
        <begin position="16"/>
        <end position="37"/>
    </location>
</feature>
<organism evidence="2 3">
    <name type="scientific">Niveibacterium microcysteis</name>
    <dbReference type="NCBI Taxonomy" id="2811415"/>
    <lineage>
        <taxon>Bacteria</taxon>
        <taxon>Pseudomonadati</taxon>
        <taxon>Pseudomonadota</taxon>
        <taxon>Betaproteobacteria</taxon>
        <taxon>Rhodocyclales</taxon>
        <taxon>Rhodocyclaceae</taxon>
        <taxon>Niveibacterium</taxon>
    </lineage>
</organism>
<dbReference type="RefSeq" id="WP_206255579.1">
    <property type="nucleotide sequence ID" value="NZ_CP071060.1"/>
</dbReference>